<dbReference type="AlphaFoldDB" id="A0A4R6LET4"/>
<dbReference type="EMBL" id="SNWX01000035">
    <property type="protein sequence ID" value="TDO73765.1"/>
    <property type="molecule type" value="Genomic_DNA"/>
</dbReference>
<evidence type="ECO:0000256" key="2">
    <source>
        <dbReference type="ARBA" id="ARBA00013017"/>
    </source>
</evidence>
<dbReference type="Gene3D" id="3.40.30.10">
    <property type="entry name" value="Glutaredoxin"/>
    <property type="match status" value="1"/>
</dbReference>
<evidence type="ECO:0000256" key="3">
    <source>
        <dbReference type="ARBA" id="ARBA00022559"/>
    </source>
</evidence>
<evidence type="ECO:0000256" key="8">
    <source>
        <dbReference type="ARBA" id="ARBA00032824"/>
    </source>
</evidence>
<comment type="function">
    <text evidence="1">Thiol-specific peroxidase that catalyzes the reduction of hydrogen peroxide and organic hydroperoxides to water and alcohols, respectively. Plays a role in cell protection against oxidative stress by detoxifying peroxides and as sensor of hydrogen peroxide-mediated signaling events.</text>
</comment>
<keyword evidence="5" id="KW-0560">Oxidoreductase</keyword>
<evidence type="ECO:0000256" key="11">
    <source>
        <dbReference type="ARBA" id="ARBA00049091"/>
    </source>
</evidence>
<dbReference type="SUPFAM" id="SSF52833">
    <property type="entry name" value="Thioredoxin-like"/>
    <property type="match status" value="1"/>
</dbReference>
<dbReference type="InterPro" id="IPR013766">
    <property type="entry name" value="Thioredoxin_domain"/>
</dbReference>
<name>A0A4R6LET4_9FIRM</name>
<reference evidence="13 14" key="1">
    <citation type="submission" date="2019-03" db="EMBL/GenBank/DDBJ databases">
        <title>Subsurface microbial communities from deep shales in Ohio and West Virginia, USA.</title>
        <authorList>
            <person name="Wrighton K."/>
        </authorList>
    </citation>
    <scope>NUCLEOTIDE SEQUENCE [LARGE SCALE GENOMIC DNA]</scope>
    <source>
        <strain evidence="13 14">MA284_T2</strain>
    </source>
</reference>
<dbReference type="Pfam" id="PF00578">
    <property type="entry name" value="AhpC-TSA"/>
    <property type="match status" value="1"/>
</dbReference>
<dbReference type="OrthoDB" id="1779554at2"/>
<sequence length="210" mass="23638">MIKNLQEELNRLGENNETPEAIQQKIAKANQELEESGEVDGLNVGDQAPDFKLKNHLGKEISLVEKLEEGPVVLVFYRGGWCPYCNLQLKAYQQALPEIKEKGAQLIAVSPQTPDNTLNQKEKEELDFELLSDQNGETAADYEVLFKVPAAVKEVYQGFGLDIAEYNGLDEWILPVPAVYIINQEGKIEFVDLNVDYTTRTEPQTIINNL</sequence>
<protein>
    <recommendedName>
        <fullName evidence="2">thioredoxin-dependent peroxiredoxin</fullName>
        <ecNumber evidence="2">1.11.1.24</ecNumber>
    </recommendedName>
    <alternativeName>
        <fullName evidence="10">Bacterioferritin comigratory protein</fullName>
    </alternativeName>
    <alternativeName>
        <fullName evidence="8">Thioredoxin peroxidase</fullName>
    </alternativeName>
</protein>
<evidence type="ECO:0000259" key="12">
    <source>
        <dbReference type="PROSITE" id="PS51352"/>
    </source>
</evidence>
<evidence type="ECO:0000256" key="7">
    <source>
        <dbReference type="ARBA" id="ARBA00023284"/>
    </source>
</evidence>
<dbReference type="PROSITE" id="PS51352">
    <property type="entry name" value="THIOREDOXIN_2"/>
    <property type="match status" value="1"/>
</dbReference>
<gene>
    <name evidence="13" type="ORF">DFR79_13522</name>
</gene>
<dbReference type="PANTHER" id="PTHR42801">
    <property type="entry name" value="THIOREDOXIN-DEPENDENT PEROXIDE REDUCTASE"/>
    <property type="match status" value="1"/>
</dbReference>
<dbReference type="PANTHER" id="PTHR42801:SF7">
    <property type="entry name" value="SLL1159 PROTEIN"/>
    <property type="match status" value="1"/>
</dbReference>
<dbReference type="RefSeq" id="WP_133516185.1">
    <property type="nucleotide sequence ID" value="NZ_SNWX01000035.1"/>
</dbReference>
<dbReference type="InterPro" id="IPR050924">
    <property type="entry name" value="Peroxiredoxin_BCP/PrxQ"/>
</dbReference>
<accession>A0A4R6LET4</accession>
<keyword evidence="6" id="KW-1015">Disulfide bond</keyword>
<organism evidence="13 14">
    <name type="scientific">Halanaerobium saccharolyticum</name>
    <dbReference type="NCBI Taxonomy" id="43595"/>
    <lineage>
        <taxon>Bacteria</taxon>
        <taxon>Bacillati</taxon>
        <taxon>Bacillota</taxon>
        <taxon>Clostridia</taxon>
        <taxon>Halanaerobiales</taxon>
        <taxon>Halanaerobiaceae</taxon>
        <taxon>Halanaerobium</taxon>
    </lineage>
</organism>
<evidence type="ECO:0000256" key="4">
    <source>
        <dbReference type="ARBA" id="ARBA00022862"/>
    </source>
</evidence>
<evidence type="ECO:0000313" key="13">
    <source>
        <dbReference type="EMBL" id="TDO73765.1"/>
    </source>
</evidence>
<comment type="similarity">
    <text evidence="9">Belongs to the peroxiredoxin family. BCP/PrxQ subfamily.</text>
</comment>
<evidence type="ECO:0000256" key="10">
    <source>
        <dbReference type="ARBA" id="ARBA00041373"/>
    </source>
</evidence>
<evidence type="ECO:0000256" key="6">
    <source>
        <dbReference type="ARBA" id="ARBA00023157"/>
    </source>
</evidence>
<evidence type="ECO:0000256" key="9">
    <source>
        <dbReference type="ARBA" id="ARBA00038489"/>
    </source>
</evidence>
<keyword evidence="4" id="KW-0049">Antioxidant</keyword>
<comment type="catalytic activity">
    <reaction evidence="11">
        <text>a hydroperoxide + [thioredoxin]-dithiol = an alcohol + [thioredoxin]-disulfide + H2O</text>
        <dbReference type="Rhea" id="RHEA:62620"/>
        <dbReference type="Rhea" id="RHEA-COMP:10698"/>
        <dbReference type="Rhea" id="RHEA-COMP:10700"/>
        <dbReference type="ChEBI" id="CHEBI:15377"/>
        <dbReference type="ChEBI" id="CHEBI:29950"/>
        <dbReference type="ChEBI" id="CHEBI:30879"/>
        <dbReference type="ChEBI" id="CHEBI:35924"/>
        <dbReference type="ChEBI" id="CHEBI:50058"/>
        <dbReference type="EC" id="1.11.1.24"/>
    </reaction>
</comment>
<dbReference type="InterPro" id="IPR000866">
    <property type="entry name" value="AhpC/TSA"/>
</dbReference>
<keyword evidence="7" id="KW-0676">Redox-active center</keyword>
<proteinExistence type="inferred from homology"/>
<dbReference type="InterPro" id="IPR036249">
    <property type="entry name" value="Thioredoxin-like_sf"/>
</dbReference>
<evidence type="ECO:0000313" key="14">
    <source>
        <dbReference type="Proteomes" id="UP000295064"/>
    </source>
</evidence>
<dbReference type="CDD" id="cd02970">
    <property type="entry name" value="PRX_like2"/>
    <property type="match status" value="1"/>
</dbReference>
<dbReference type="GO" id="GO:0045454">
    <property type="term" value="P:cell redox homeostasis"/>
    <property type="evidence" value="ECO:0007669"/>
    <property type="project" value="TreeGrafter"/>
</dbReference>
<evidence type="ECO:0000256" key="5">
    <source>
        <dbReference type="ARBA" id="ARBA00023002"/>
    </source>
</evidence>
<dbReference type="EC" id="1.11.1.24" evidence="2"/>
<dbReference type="Proteomes" id="UP000295064">
    <property type="component" value="Unassembled WGS sequence"/>
</dbReference>
<dbReference type="GO" id="GO:0008379">
    <property type="term" value="F:thioredoxin peroxidase activity"/>
    <property type="evidence" value="ECO:0007669"/>
    <property type="project" value="TreeGrafter"/>
</dbReference>
<evidence type="ECO:0000256" key="1">
    <source>
        <dbReference type="ARBA" id="ARBA00003330"/>
    </source>
</evidence>
<dbReference type="GO" id="GO:0005737">
    <property type="term" value="C:cytoplasm"/>
    <property type="evidence" value="ECO:0007669"/>
    <property type="project" value="TreeGrafter"/>
</dbReference>
<comment type="caution">
    <text evidence="13">The sequence shown here is derived from an EMBL/GenBank/DDBJ whole genome shotgun (WGS) entry which is preliminary data.</text>
</comment>
<feature type="domain" description="Thioredoxin" evidence="12">
    <location>
        <begin position="42"/>
        <end position="210"/>
    </location>
</feature>
<keyword evidence="3" id="KW-0575">Peroxidase</keyword>
<dbReference type="GO" id="GO:0034599">
    <property type="term" value="P:cellular response to oxidative stress"/>
    <property type="evidence" value="ECO:0007669"/>
    <property type="project" value="TreeGrafter"/>
</dbReference>